<name>A0AA88ICL1_ARTSF</name>
<evidence type="ECO:0000313" key="2">
    <source>
        <dbReference type="EMBL" id="KAK2726095.1"/>
    </source>
</evidence>
<feature type="region of interest" description="Disordered" evidence="1">
    <location>
        <begin position="44"/>
        <end position="67"/>
    </location>
</feature>
<gene>
    <name evidence="2" type="ORF">QYM36_000526</name>
</gene>
<reference evidence="2" key="1">
    <citation type="submission" date="2023-07" db="EMBL/GenBank/DDBJ databases">
        <title>Chromosome-level genome assembly of Artemia franciscana.</title>
        <authorList>
            <person name="Jo E."/>
        </authorList>
    </citation>
    <scope>NUCLEOTIDE SEQUENCE</scope>
    <source>
        <tissue evidence="2">Whole body</tissue>
    </source>
</reference>
<keyword evidence="3" id="KW-1185">Reference proteome</keyword>
<dbReference type="Proteomes" id="UP001187531">
    <property type="component" value="Unassembled WGS sequence"/>
</dbReference>
<comment type="caution">
    <text evidence="2">The sequence shown here is derived from an EMBL/GenBank/DDBJ whole genome shotgun (WGS) entry which is preliminary data.</text>
</comment>
<sequence length="67" mass="7479">NARIYRTSYIPNTVDPGGRARRGLVDKDASDFNHLPLSKTISISGYSTGGRESKRSYHLSEKLQINL</sequence>
<feature type="non-terminal residue" evidence="2">
    <location>
        <position position="67"/>
    </location>
</feature>
<evidence type="ECO:0000313" key="3">
    <source>
        <dbReference type="Proteomes" id="UP001187531"/>
    </source>
</evidence>
<evidence type="ECO:0000256" key="1">
    <source>
        <dbReference type="SAM" id="MobiDB-lite"/>
    </source>
</evidence>
<proteinExistence type="predicted"/>
<feature type="compositionally biased region" description="Basic and acidic residues" evidence="1">
    <location>
        <begin position="51"/>
        <end position="61"/>
    </location>
</feature>
<feature type="non-terminal residue" evidence="2">
    <location>
        <position position="1"/>
    </location>
</feature>
<protein>
    <submittedName>
        <fullName evidence="2">Uncharacterized protein</fullName>
    </submittedName>
</protein>
<dbReference type="AlphaFoldDB" id="A0AA88ICL1"/>
<organism evidence="2 3">
    <name type="scientific">Artemia franciscana</name>
    <name type="common">Brine shrimp</name>
    <name type="synonym">Artemia sanfranciscana</name>
    <dbReference type="NCBI Taxonomy" id="6661"/>
    <lineage>
        <taxon>Eukaryota</taxon>
        <taxon>Metazoa</taxon>
        <taxon>Ecdysozoa</taxon>
        <taxon>Arthropoda</taxon>
        <taxon>Crustacea</taxon>
        <taxon>Branchiopoda</taxon>
        <taxon>Anostraca</taxon>
        <taxon>Artemiidae</taxon>
        <taxon>Artemia</taxon>
    </lineage>
</organism>
<accession>A0AA88ICL1</accession>
<dbReference type="EMBL" id="JAVRJZ010000002">
    <property type="protein sequence ID" value="KAK2726095.1"/>
    <property type="molecule type" value="Genomic_DNA"/>
</dbReference>